<dbReference type="AlphaFoldDB" id="A0A6C1BC19"/>
<dbReference type="EMBL" id="CP048836">
    <property type="protein sequence ID" value="QID19940.1"/>
    <property type="molecule type" value="Genomic_DNA"/>
</dbReference>
<proteinExistence type="inferred from homology"/>
<evidence type="ECO:0000313" key="3">
    <source>
        <dbReference type="EMBL" id="QID19940.1"/>
    </source>
</evidence>
<dbReference type="Proteomes" id="UP000501991">
    <property type="component" value="Chromosome"/>
</dbReference>
<dbReference type="Pfam" id="PF04319">
    <property type="entry name" value="NifZ"/>
    <property type="match status" value="1"/>
</dbReference>
<evidence type="ECO:0000313" key="4">
    <source>
        <dbReference type="Proteomes" id="UP000501991"/>
    </source>
</evidence>
<gene>
    <name evidence="3" type="ORF">G3580_19150</name>
</gene>
<keyword evidence="2" id="KW-0535">Nitrogen fixation</keyword>
<evidence type="ECO:0000256" key="1">
    <source>
        <dbReference type="ARBA" id="ARBA00008027"/>
    </source>
</evidence>
<dbReference type="InterPro" id="IPR007415">
    <property type="entry name" value="Nitrogenase_MoFe_mat_NifZ"/>
</dbReference>
<comment type="similarity">
    <text evidence="1">Belongs to the NifZ family.</text>
</comment>
<protein>
    <submittedName>
        <fullName evidence="3">Nitrogen fixation protein NifZ</fullName>
    </submittedName>
</protein>
<name>A0A6C1BC19_9RHOO</name>
<organism evidence="3 4">
    <name type="scientific">Nitrogeniibacter mangrovi</name>
    <dbReference type="NCBI Taxonomy" id="2016596"/>
    <lineage>
        <taxon>Bacteria</taxon>
        <taxon>Pseudomonadati</taxon>
        <taxon>Pseudomonadota</taxon>
        <taxon>Betaproteobacteria</taxon>
        <taxon>Rhodocyclales</taxon>
        <taxon>Zoogloeaceae</taxon>
        <taxon>Nitrogeniibacter</taxon>
    </lineage>
</organism>
<sequence>MNARWDYGEAVRLIRNVRNDGTYPGMDPGDFLVRRGSVGYVVDVGTFLQDQVIYSVNFLDEGRIVGCREEELIGADDPWTPSRFEFRDKVRAARTLSVDGTVLVATGDTGEVVKVLRDAPGGVAYHIHFDTLPGRVLQIPEPLLEARDPAGATE</sequence>
<reference evidence="3 4" key="1">
    <citation type="submission" date="2020-02" db="EMBL/GenBank/DDBJ databases">
        <title>Nitrogenibacter mangrovi gen. nov., sp. nov. isolated from mangrove sediment, a denitrifying betaproteobacterium.</title>
        <authorList>
            <person name="Liao H."/>
            <person name="Tian Y."/>
        </authorList>
    </citation>
    <scope>NUCLEOTIDE SEQUENCE [LARGE SCALE GENOMIC DNA]</scope>
    <source>
        <strain evidence="3 4">M9-3-2</strain>
    </source>
</reference>
<keyword evidence="4" id="KW-1185">Reference proteome</keyword>
<dbReference type="GO" id="GO:0009399">
    <property type="term" value="P:nitrogen fixation"/>
    <property type="evidence" value="ECO:0007669"/>
    <property type="project" value="InterPro"/>
</dbReference>
<accession>A0A6C1BC19</accession>
<dbReference type="KEGG" id="azq:G3580_19150"/>
<evidence type="ECO:0000256" key="2">
    <source>
        <dbReference type="ARBA" id="ARBA00023231"/>
    </source>
</evidence>